<evidence type="ECO:0000256" key="1">
    <source>
        <dbReference type="ARBA" id="ARBA00012162"/>
    </source>
</evidence>
<dbReference type="Gene3D" id="3.30.950.10">
    <property type="entry name" value="Methyltransferase, Cobalt-precorrin-4 Transmethylase, Domain 2"/>
    <property type="match status" value="1"/>
</dbReference>
<evidence type="ECO:0000256" key="3">
    <source>
        <dbReference type="ARBA" id="ARBA00022679"/>
    </source>
</evidence>
<dbReference type="FunFam" id="3.40.1010.10:FF:000001">
    <property type="entry name" value="Siroheme synthase"/>
    <property type="match status" value="1"/>
</dbReference>
<comment type="similarity">
    <text evidence="6">Belongs to the precorrin methyltransferase family.</text>
</comment>
<keyword evidence="5" id="KW-0627">Porphyrin biosynthesis</keyword>
<dbReference type="InterPro" id="IPR006366">
    <property type="entry name" value="CobA/CysG_C"/>
</dbReference>
<dbReference type="NCBIfam" id="NF004790">
    <property type="entry name" value="PRK06136.1"/>
    <property type="match status" value="1"/>
</dbReference>
<keyword evidence="2 6" id="KW-0489">Methyltransferase</keyword>
<dbReference type="InterPro" id="IPR000878">
    <property type="entry name" value="4pyrrol_Mease"/>
</dbReference>
<dbReference type="CDD" id="cd11642">
    <property type="entry name" value="SUMT"/>
    <property type="match status" value="1"/>
</dbReference>
<dbReference type="PROSITE" id="PS00840">
    <property type="entry name" value="SUMT_2"/>
    <property type="match status" value="1"/>
</dbReference>
<dbReference type="InterPro" id="IPR035996">
    <property type="entry name" value="4pyrrol_Methylase_sf"/>
</dbReference>
<protein>
    <recommendedName>
        <fullName evidence="1">uroporphyrinogen-III C-methyltransferase</fullName>
        <ecNumber evidence="1">2.1.1.107</ecNumber>
    </recommendedName>
</protein>
<dbReference type="GeneID" id="42799016"/>
<dbReference type="GO" id="GO:0032259">
    <property type="term" value="P:methylation"/>
    <property type="evidence" value="ECO:0007669"/>
    <property type="project" value="UniProtKB-KW"/>
</dbReference>
<evidence type="ECO:0000313" key="8">
    <source>
        <dbReference type="EMBL" id="QGR19939.1"/>
    </source>
</evidence>
<reference evidence="8 9" key="1">
    <citation type="submission" date="2019-10" db="EMBL/GenBank/DDBJ databases">
        <title>Genome Sequences from Six Type Strain Members of the Archaeal Family Sulfolobaceae: Acidianus ambivalens, Acidianus infernus, Metallosphaera prunae, Stygiolobus azoricus, Sulfolobus metallicus, and Sulfurisphaera ohwakuensis.</title>
        <authorList>
            <person name="Counts J.A."/>
            <person name="Kelly R.M."/>
        </authorList>
    </citation>
    <scope>NUCLEOTIDE SEQUENCE [LARGE SCALE GENOMIC DNA]</scope>
    <source>
        <strain evidence="8 9">FC6</strain>
    </source>
</reference>
<dbReference type="EC" id="2.1.1.107" evidence="1"/>
<dbReference type="Proteomes" id="UP000423396">
    <property type="component" value="Chromosome"/>
</dbReference>
<evidence type="ECO:0000256" key="4">
    <source>
        <dbReference type="ARBA" id="ARBA00022691"/>
    </source>
</evidence>
<dbReference type="PANTHER" id="PTHR45790">
    <property type="entry name" value="SIROHEME SYNTHASE-RELATED"/>
    <property type="match status" value="1"/>
</dbReference>
<dbReference type="PANTHER" id="PTHR45790:SF3">
    <property type="entry name" value="S-ADENOSYL-L-METHIONINE-DEPENDENT UROPORPHYRINOGEN III METHYLTRANSFERASE, CHLOROPLASTIC"/>
    <property type="match status" value="1"/>
</dbReference>
<dbReference type="NCBIfam" id="TIGR01469">
    <property type="entry name" value="cobA_cysG_Cterm"/>
    <property type="match status" value="1"/>
</dbReference>
<organism evidence="8 9">
    <name type="scientific">Stygiolobus azoricus</name>
    <dbReference type="NCBI Taxonomy" id="41675"/>
    <lineage>
        <taxon>Archaea</taxon>
        <taxon>Thermoproteota</taxon>
        <taxon>Thermoprotei</taxon>
        <taxon>Sulfolobales</taxon>
        <taxon>Sulfolobaceae</taxon>
        <taxon>Stygiolobus</taxon>
    </lineage>
</organism>
<dbReference type="Pfam" id="PF00590">
    <property type="entry name" value="TP_methylase"/>
    <property type="match status" value="1"/>
</dbReference>
<dbReference type="GO" id="GO:0004851">
    <property type="term" value="F:uroporphyrin-III C-methyltransferase activity"/>
    <property type="evidence" value="ECO:0007669"/>
    <property type="project" value="UniProtKB-EC"/>
</dbReference>
<gene>
    <name evidence="8" type="primary">cobA</name>
    <name evidence="8" type="ORF">D1868_08055</name>
</gene>
<dbReference type="PROSITE" id="PS00839">
    <property type="entry name" value="SUMT_1"/>
    <property type="match status" value="1"/>
</dbReference>
<dbReference type="SUPFAM" id="SSF53790">
    <property type="entry name" value="Tetrapyrrole methylase"/>
    <property type="match status" value="1"/>
</dbReference>
<dbReference type="InterPro" id="IPR014777">
    <property type="entry name" value="4pyrrole_Mease_sub1"/>
</dbReference>
<proteinExistence type="inferred from homology"/>
<evidence type="ECO:0000259" key="7">
    <source>
        <dbReference type="Pfam" id="PF00590"/>
    </source>
</evidence>
<accession>A0A650CQ25</accession>
<dbReference type="RefSeq" id="WP_156007240.1">
    <property type="nucleotide sequence ID" value="NZ_CP045483.1"/>
</dbReference>
<feature type="domain" description="Tetrapyrrole methylase" evidence="7">
    <location>
        <begin position="5"/>
        <end position="210"/>
    </location>
</feature>
<name>A0A650CQ25_9CREN</name>
<dbReference type="InterPro" id="IPR050161">
    <property type="entry name" value="Siro_Cobalamin_biosynth"/>
</dbReference>
<dbReference type="EMBL" id="CP045483">
    <property type="protein sequence ID" value="QGR19939.1"/>
    <property type="molecule type" value="Genomic_DNA"/>
</dbReference>
<evidence type="ECO:0000313" key="9">
    <source>
        <dbReference type="Proteomes" id="UP000423396"/>
    </source>
</evidence>
<evidence type="ECO:0000256" key="6">
    <source>
        <dbReference type="RuleBase" id="RU003960"/>
    </source>
</evidence>
<keyword evidence="3 6" id="KW-0808">Transferase</keyword>
<dbReference type="Gene3D" id="3.40.1010.10">
    <property type="entry name" value="Cobalt-precorrin-4 Transmethylase, Domain 1"/>
    <property type="match status" value="1"/>
</dbReference>
<evidence type="ECO:0000256" key="2">
    <source>
        <dbReference type="ARBA" id="ARBA00022603"/>
    </source>
</evidence>
<dbReference type="GO" id="GO:0019354">
    <property type="term" value="P:siroheme biosynthetic process"/>
    <property type="evidence" value="ECO:0007669"/>
    <property type="project" value="InterPro"/>
</dbReference>
<dbReference type="AlphaFoldDB" id="A0A650CQ25"/>
<keyword evidence="4" id="KW-0949">S-adenosyl-L-methionine</keyword>
<sequence>MNGIVYIVGAGPGDPELITVKALKILRIADVIIYDRLVPQELLEGLNAELIYVGKELGDAKLQDYINELLVRKAKEGKKVVRLKGGDPFVFGRGEEECIYVLRHGIKCEIVPGVTSAIGVPTYARIPVTSRLVESSSGFTVITGTTKDGGLISEEYIPRKGTIIILMGIHVIDELTKVLMKVRSGKEKVAVIEKGTTKQQRVFTGTLNELPEIIKREGVKSPAVIVIGETVSLMDLLTLKE</sequence>
<keyword evidence="9" id="KW-1185">Reference proteome</keyword>
<dbReference type="OrthoDB" id="24444at2157"/>
<dbReference type="KEGG" id="sazo:D1868_08055"/>
<dbReference type="InterPro" id="IPR014776">
    <property type="entry name" value="4pyrrole_Mease_sub2"/>
</dbReference>
<evidence type="ECO:0000256" key="5">
    <source>
        <dbReference type="ARBA" id="ARBA00023244"/>
    </source>
</evidence>
<dbReference type="InterPro" id="IPR003043">
    <property type="entry name" value="Uropor_MeTrfase_CS"/>
</dbReference>